<name>A0A9W5QNC7_BACCE</name>
<evidence type="ECO:0000313" key="1">
    <source>
        <dbReference type="EMBL" id="EOP79344.1"/>
    </source>
</evidence>
<proteinExistence type="predicted"/>
<organism evidence="1 2">
    <name type="scientific">Bacillus cereus HuB4-4</name>
    <dbReference type="NCBI Taxonomy" id="1053211"/>
    <lineage>
        <taxon>Bacteria</taxon>
        <taxon>Bacillati</taxon>
        <taxon>Bacillota</taxon>
        <taxon>Bacilli</taxon>
        <taxon>Bacillales</taxon>
        <taxon>Bacillaceae</taxon>
        <taxon>Bacillus</taxon>
        <taxon>Bacillus cereus group</taxon>
    </lineage>
</organism>
<sequence>MSLETNIILSLMDVQLWMTPHWKNSSIKKKKMEPVRCLNKYKDVHKRSLCKFK</sequence>
<protein>
    <submittedName>
        <fullName evidence="1">Uncharacterized protein</fullName>
    </submittedName>
</protein>
<evidence type="ECO:0000313" key="2">
    <source>
        <dbReference type="Proteomes" id="UP000014009"/>
    </source>
</evidence>
<dbReference type="AlphaFoldDB" id="A0A9W5QNC7"/>
<dbReference type="Proteomes" id="UP000014009">
    <property type="component" value="Unassembled WGS sequence"/>
</dbReference>
<dbReference type="EMBL" id="AHEF01000102">
    <property type="protein sequence ID" value="EOP79344.1"/>
    <property type="molecule type" value="Genomic_DNA"/>
</dbReference>
<comment type="caution">
    <text evidence="1">The sequence shown here is derived from an EMBL/GenBank/DDBJ whole genome shotgun (WGS) entry which is preliminary data.</text>
</comment>
<gene>
    <name evidence="1" type="ORF">IGM_06323</name>
</gene>
<accession>A0A9W5QNC7</accession>
<reference evidence="1 2" key="1">
    <citation type="submission" date="2012-12" db="EMBL/GenBank/DDBJ databases">
        <title>The Genome Sequence of Bacillus cereus HuB4-4.</title>
        <authorList>
            <consortium name="The Broad Institute Genome Sequencing Platform"/>
            <consortium name="The Broad Institute Genome Sequencing Center for Infectious Disease"/>
            <person name="Feldgarden M."/>
            <person name="Van der Auwera G.A."/>
            <person name="Mahillon J."/>
            <person name="Duprez V."/>
            <person name="Timmery S."/>
            <person name="Mattelet C."/>
            <person name="Dierick K."/>
            <person name="Sun M."/>
            <person name="Yu Z."/>
            <person name="Zhu L."/>
            <person name="Hu X."/>
            <person name="Shank E.B."/>
            <person name="Swiecicka I."/>
            <person name="Hansen B.M."/>
            <person name="Andrup L."/>
            <person name="Walker B."/>
            <person name="Young S.K."/>
            <person name="Zeng Q."/>
            <person name="Gargeya S."/>
            <person name="Fitzgerald M."/>
            <person name="Haas B."/>
            <person name="Abouelleil A."/>
            <person name="Alvarado L."/>
            <person name="Arachchi H.M."/>
            <person name="Berlin A.M."/>
            <person name="Chapman S.B."/>
            <person name="Dewar J."/>
            <person name="Goldberg J."/>
            <person name="Griggs A."/>
            <person name="Gujja S."/>
            <person name="Hansen M."/>
            <person name="Howarth C."/>
            <person name="Imamovic A."/>
            <person name="Larimer J."/>
            <person name="McCowan C."/>
            <person name="Murphy C."/>
            <person name="Neiman D."/>
            <person name="Pearson M."/>
            <person name="Priest M."/>
            <person name="Roberts A."/>
            <person name="Saif S."/>
            <person name="Shea T."/>
            <person name="Sisk P."/>
            <person name="Sykes S."/>
            <person name="Wortman J."/>
            <person name="Nusbaum C."/>
            <person name="Birren B."/>
        </authorList>
    </citation>
    <scope>NUCLEOTIDE SEQUENCE [LARGE SCALE GENOMIC DNA]</scope>
    <source>
        <strain evidence="1 2">HuB4-4</strain>
    </source>
</reference>